<accession>A0A2N0VE58</accession>
<feature type="transmembrane region" description="Helical" evidence="2">
    <location>
        <begin position="35"/>
        <end position="54"/>
    </location>
</feature>
<dbReference type="InterPro" id="IPR052173">
    <property type="entry name" value="Beta-lactam_resp_regulator"/>
</dbReference>
<dbReference type="CDD" id="cd07341">
    <property type="entry name" value="M56_BlaR1_MecR1_like"/>
    <property type="match status" value="1"/>
</dbReference>
<dbReference type="RefSeq" id="WP_101074483.1">
    <property type="nucleotide sequence ID" value="NZ_PISP01000007.1"/>
</dbReference>
<feature type="transmembrane region" description="Helical" evidence="2">
    <location>
        <begin position="193"/>
        <end position="214"/>
    </location>
</feature>
<feature type="compositionally biased region" description="Pro residues" evidence="1">
    <location>
        <begin position="464"/>
        <end position="473"/>
    </location>
</feature>
<name>A0A2N0VE58_9BACT</name>
<keyword evidence="5" id="KW-1185">Reference proteome</keyword>
<dbReference type="EMBL" id="PISP01000007">
    <property type="protein sequence ID" value="PKD42408.1"/>
    <property type="molecule type" value="Genomic_DNA"/>
</dbReference>
<evidence type="ECO:0000256" key="2">
    <source>
        <dbReference type="SAM" id="Phobius"/>
    </source>
</evidence>
<feature type="region of interest" description="Disordered" evidence="1">
    <location>
        <begin position="435"/>
        <end position="476"/>
    </location>
</feature>
<feature type="transmembrane region" description="Helical" evidence="2">
    <location>
        <begin position="6"/>
        <end position="23"/>
    </location>
</feature>
<feature type="domain" description="Peptidase M56" evidence="3">
    <location>
        <begin position="38"/>
        <end position="271"/>
    </location>
</feature>
<dbReference type="AlphaFoldDB" id="A0A2N0VE58"/>
<proteinExistence type="predicted"/>
<feature type="compositionally biased region" description="Pro residues" evidence="1">
    <location>
        <begin position="440"/>
        <end position="449"/>
    </location>
</feature>
<keyword evidence="2" id="KW-1133">Transmembrane helix</keyword>
<dbReference type="Proteomes" id="UP000233398">
    <property type="component" value="Unassembled WGS sequence"/>
</dbReference>
<dbReference type="PANTHER" id="PTHR34978:SF3">
    <property type="entry name" value="SLR0241 PROTEIN"/>
    <property type="match status" value="1"/>
</dbReference>
<dbReference type="Pfam" id="PF05569">
    <property type="entry name" value="Peptidase_M56"/>
    <property type="match status" value="1"/>
</dbReference>
<gene>
    <name evidence="4" type="ORF">CWD77_15315</name>
</gene>
<dbReference type="PANTHER" id="PTHR34978">
    <property type="entry name" value="POSSIBLE SENSOR-TRANSDUCER PROTEIN BLAR"/>
    <property type="match status" value="1"/>
</dbReference>
<evidence type="ECO:0000256" key="1">
    <source>
        <dbReference type="SAM" id="MobiDB-lite"/>
    </source>
</evidence>
<protein>
    <recommendedName>
        <fullName evidence="3">Peptidase M56 domain-containing protein</fullName>
    </recommendedName>
</protein>
<comment type="caution">
    <text evidence="4">The sequence shown here is derived from an EMBL/GenBank/DDBJ whole genome shotgun (WGS) entry which is preliminary data.</text>
</comment>
<keyword evidence="2" id="KW-0812">Transmembrane</keyword>
<keyword evidence="2" id="KW-0472">Membrane</keyword>
<dbReference type="OrthoDB" id="1522859at2"/>
<evidence type="ECO:0000259" key="3">
    <source>
        <dbReference type="Pfam" id="PF05569"/>
    </source>
</evidence>
<reference evidence="4 5" key="1">
    <citation type="submission" date="2017-11" db="EMBL/GenBank/DDBJ databases">
        <title>Rhodohalobacter 15182 sp. nov., isolated from a salt lake.</title>
        <authorList>
            <person name="Han S."/>
        </authorList>
    </citation>
    <scope>NUCLEOTIDE SEQUENCE [LARGE SCALE GENOMIC DNA]</scope>
    <source>
        <strain evidence="4 5">15182</strain>
    </source>
</reference>
<organism evidence="4 5">
    <name type="scientific">Rhodohalobacter barkolensis</name>
    <dbReference type="NCBI Taxonomy" id="2053187"/>
    <lineage>
        <taxon>Bacteria</taxon>
        <taxon>Pseudomonadati</taxon>
        <taxon>Balneolota</taxon>
        <taxon>Balneolia</taxon>
        <taxon>Balneolales</taxon>
        <taxon>Balneolaceae</taxon>
        <taxon>Rhodohalobacter</taxon>
    </lineage>
</organism>
<evidence type="ECO:0000313" key="4">
    <source>
        <dbReference type="EMBL" id="PKD42408.1"/>
    </source>
</evidence>
<feature type="transmembrane region" description="Helical" evidence="2">
    <location>
        <begin position="102"/>
        <end position="124"/>
    </location>
</feature>
<sequence length="591" mass="66774">MIIYLIYSAISLGVLLLFYHLFLEKEKMHKVNRGFLIFSLLFSFTIPLIPVGFIDMPISELTLFDQSKSQESGSFIALDGEWMNVDAESLAVHDEASGSQVYFFWMTALLVYVLVSAGLFIRLIRIVHRIQLKADRNNKRLLNGCEIILLNENDVPYTFFNQIFLNKKSYLNGEIPEEVMIHEMTHARQKHTLDILLVEFLKILFWFNPLLYLYKKAILLNHEFLADEAVLSQGKSVKEYQNILLNTMLIRPVNSLTSTLNYSLTKKRLQMMTQSKSAFRSVLKVLALMPLLAAITLLPGCDSTTTEVSDEVETVDEVRIQIGENEDLIVNGNQMTLDELESYLSDLPESPGVVKLSLNPGAPFAFITDVQSLLRNYEAFRISYSTSNELERVTNEFLEAANRYMEIEADPSNEDALNEKYNEALELYEAIQAVETDDPNSPPPPPLVPSPEKRLESPADLTLPPAPPAPPSPVEEGDLMQILMNSQGLLLMNEEPAELNDVRQNIKQFVEMSASSPSQAVIGIKTDPETPYEQFTELLDEIRAAYGEMRDGAAQTQFGTAFSNLEENSSESETIRETYPMKLSIVPPEKN</sequence>
<dbReference type="InterPro" id="IPR008756">
    <property type="entry name" value="Peptidase_M56"/>
</dbReference>
<evidence type="ECO:0000313" key="5">
    <source>
        <dbReference type="Proteomes" id="UP000233398"/>
    </source>
</evidence>